<protein>
    <submittedName>
        <fullName evidence="1">Uncharacterized protein</fullName>
    </submittedName>
</protein>
<organism evidence="1">
    <name type="scientific">hydrothermal vent metagenome</name>
    <dbReference type="NCBI Taxonomy" id="652676"/>
    <lineage>
        <taxon>unclassified sequences</taxon>
        <taxon>metagenomes</taxon>
        <taxon>ecological metagenomes</taxon>
    </lineage>
</organism>
<gene>
    <name evidence="1" type="ORF">MNBD_PLANCTO03-1261</name>
</gene>
<dbReference type="AlphaFoldDB" id="A0A3B1DGX7"/>
<proteinExistence type="predicted"/>
<accession>A0A3B1DGX7</accession>
<sequence length="233" mass="25582">MIQHPGHRQRPYPKTRLRLAAAMLAAMVLGGSLGGCQLAGVMAASQERYGSHTVEAEYTGLVGKSYAVVAWTDRSTQMEYPALTPSLMQRVDLVLAANSGASGHIEGDAVTDYLANTPQWVAWPRSRLADELGKEGVDRVVLIEVNEFRTNEPGNEYLWNGVAWATVSVIERGAEGSDAEAFRKEIRVTFPDATGYGPEEISKQGVASTLLKRLVDRVGWLFYEHDEPNALKY</sequence>
<reference evidence="1" key="1">
    <citation type="submission" date="2018-06" db="EMBL/GenBank/DDBJ databases">
        <authorList>
            <person name="Zhirakovskaya E."/>
        </authorList>
    </citation>
    <scope>NUCLEOTIDE SEQUENCE</scope>
</reference>
<name>A0A3B1DGX7_9ZZZZ</name>
<dbReference type="EMBL" id="UOGK01000636">
    <property type="protein sequence ID" value="VAX42056.1"/>
    <property type="molecule type" value="Genomic_DNA"/>
</dbReference>
<evidence type="ECO:0000313" key="1">
    <source>
        <dbReference type="EMBL" id="VAX42056.1"/>
    </source>
</evidence>